<reference evidence="6" key="1">
    <citation type="journal article" date="2014" name="Int. J. Syst. Evol. Microbiol.">
        <title>Complete genome sequence of Corynebacterium casei LMG S-19264T (=DSM 44701T), isolated from a smear-ripened cheese.</title>
        <authorList>
            <consortium name="US DOE Joint Genome Institute (JGI-PGF)"/>
            <person name="Walter F."/>
            <person name="Albersmeier A."/>
            <person name="Kalinowski J."/>
            <person name="Ruckert C."/>
        </authorList>
    </citation>
    <scope>NUCLEOTIDE SEQUENCE</scope>
    <source>
        <strain evidence="6">CGMCC 1.6293</strain>
    </source>
</reference>
<dbReference type="PANTHER" id="PTHR30537">
    <property type="entry name" value="HTH-TYPE TRANSCRIPTIONAL REGULATOR"/>
    <property type="match status" value="1"/>
</dbReference>
<name>A0A917T5W4_9RHOB</name>
<dbReference type="EMBL" id="BMLF01000003">
    <property type="protein sequence ID" value="GGM10918.1"/>
    <property type="molecule type" value="Genomic_DNA"/>
</dbReference>
<dbReference type="SUPFAM" id="SSF53850">
    <property type="entry name" value="Periplasmic binding protein-like II"/>
    <property type="match status" value="1"/>
</dbReference>
<dbReference type="SUPFAM" id="SSF46785">
    <property type="entry name" value="Winged helix' DNA-binding domain"/>
    <property type="match status" value="1"/>
</dbReference>
<sequence length="307" mass="34279">MATETVRLPPLNALRVFRTVMRRGSFRAAADELRVTPQAVSQQIKLLEDILSVTLFERKGRVIAPTEPAIVLSHFVEAGFAEFTEGIRRVTSAAGRNRININVSPYFATRYLMQRLERFRDRLPGADLRMTTMVEMPDFARDEVDASIQWGFGNWTEYDVTLLVQDPKILCCNPDLAALLTTPRDLLGQTLLHPVRSRSLWTRVLRHLAAGDAEEASVIEFHDAATMRRATHSGLGVGLVSRIDALHDIAAGRLVAPFGTEALSDMAEADVPGFYLVLPRAHRRVKTIAAFCDWITSENWAELLDGV</sequence>
<dbReference type="PANTHER" id="PTHR30537:SF74">
    <property type="entry name" value="HTH-TYPE TRANSCRIPTIONAL REGULATOR TRPI"/>
    <property type="match status" value="1"/>
</dbReference>
<keyword evidence="4" id="KW-0804">Transcription</keyword>
<dbReference type="PROSITE" id="PS50931">
    <property type="entry name" value="HTH_LYSR"/>
    <property type="match status" value="1"/>
</dbReference>
<dbReference type="AlphaFoldDB" id="A0A917T5W4"/>
<evidence type="ECO:0000259" key="5">
    <source>
        <dbReference type="PROSITE" id="PS50931"/>
    </source>
</evidence>
<dbReference type="InterPro" id="IPR005119">
    <property type="entry name" value="LysR_subst-bd"/>
</dbReference>
<evidence type="ECO:0000256" key="2">
    <source>
        <dbReference type="ARBA" id="ARBA00023015"/>
    </source>
</evidence>
<dbReference type="InterPro" id="IPR058163">
    <property type="entry name" value="LysR-type_TF_proteobact-type"/>
</dbReference>
<evidence type="ECO:0000256" key="3">
    <source>
        <dbReference type="ARBA" id="ARBA00023125"/>
    </source>
</evidence>
<dbReference type="Pfam" id="PF00126">
    <property type="entry name" value="HTH_1"/>
    <property type="match status" value="1"/>
</dbReference>
<keyword evidence="3" id="KW-0238">DNA-binding</keyword>
<dbReference type="InterPro" id="IPR000847">
    <property type="entry name" value="LysR_HTH_N"/>
</dbReference>
<keyword evidence="2" id="KW-0805">Transcription regulation</keyword>
<organism evidence="6 7">
    <name type="scientific">Pseudooceanicola nanhaiensis</name>
    <dbReference type="NCBI Taxonomy" id="375761"/>
    <lineage>
        <taxon>Bacteria</taxon>
        <taxon>Pseudomonadati</taxon>
        <taxon>Pseudomonadota</taxon>
        <taxon>Alphaproteobacteria</taxon>
        <taxon>Rhodobacterales</taxon>
        <taxon>Paracoccaceae</taxon>
        <taxon>Pseudooceanicola</taxon>
    </lineage>
</organism>
<dbReference type="GO" id="GO:0043565">
    <property type="term" value="F:sequence-specific DNA binding"/>
    <property type="evidence" value="ECO:0007669"/>
    <property type="project" value="TreeGrafter"/>
</dbReference>
<comment type="caution">
    <text evidence="6">The sequence shown here is derived from an EMBL/GenBank/DDBJ whole genome shotgun (WGS) entry which is preliminary data.</text>
</comment>
<evidence type="ECO:0000256" key="4">
    <source>
        <dbReference type="ARBA" id="ARBA00023163"/>
    </source>
</evidence>
<dbReference type="Proteomes" id="UP000649829">
    <property type="component" value="Unassembled WGS sequence"/>
</dbReference>
<gene>
    <name evidence="6" type="ORF">GCM10011534_36240</name>
</gene>
<accession>A0A917T5W4</accession>
<evidence type="ECO:0000256" key="1">
    <source>
        <dbReference type="ARBA" id="ARBA00009437"/>
    </source>
</evidence>
<dbReference type="InterPro" id="IPR036388">
    <property type="entry name" value="WH-like_DNA-bd_sf"/>
</dbReference>
<dbReference type="GO" id="GO:0003700">
    <property type="term" value="F:DNA-binding transcription factor activity"/>
    <property type="evidence" value="ECO:0007669"/>
    <property type="project" value="InterPro"/>
</dbReference>
<protein>
    <submittedName>
        <fullName evidence="6">LysR family transcriptional regulator</fullName>
    </submittedName>
</protein>
<dbReference type="InterPro" id="IPR036390">
    <property type="entry name" value="WH_DNA-bd_sf"/>
</dbReference>
<dbReference type="Pfam" id="PF03466">
    <property type="entry name" value="LysR_substrate"/>
    <property type="match status" value="1"/>
</dbReference>
<evidence type="ECO:0000313" key="6">
    <source>
        <dbReference type="EMBL" id="GGM10918.1"/>
    </source>
</evidence>
<dbReference type="RefSeq" id="WP_028288268.1">
    <property type="nucleotide sequence ID" value="NZ_BMLF01000003.1"/>
</dbReference>
<comment type="similarity">
    <text evidence="1">Belongs to the LysR transcriptional regulatory family.</text>
</comment>
<dbReference type="Gene3D" id="3.40.190.10">
    <property type="entry name" value="Periplasmic binding protein-like II"/>
    <property type="match status" value="2"/>
</dbReference>
<feature type="domain" description="HTH lysR-type" evidence="5">
    <location>
        <begin position="9"/>
        <end position="66"/>
    </location>
</feature>
<evidence type="ECO:0000313" key="7">
    <source>
        <dbReference type="Proteomes" id="UP000649829"/>
    </source>
</evidence>
<reference evidence="6" key="2">
    <citation type="submission" date="2020-09" db="EMBL/GenBank/DDBJ databases">
        <authorList>
            <person name="Sun Q."/>
            <person name="Zhou Y."/>
        </authorList>
    </citation>
    <scope>NUCLEOTIDE SEQUENCE</scope>
    <source>
        <strain evidence="6">CGMCC 1.6293</strain>
    </source>
</reference>
<keyword evidence="7" id="KW-1185">Reference proteome</keyword>
<proteinExistence type="inferred from homology"/>
<dbReference type="Gene3D" id="1.10.10.10">
    <property type="entry name" value="Winged helix-like DNA-binding domain superfamily/Winged helix DNA-binding domain"/>
    <property type="match status" value="1"/>
</dbReference>
<dbReference type="PRINTS" id="PR00039">
    <property type="entry name" value="HTHLYSR"/>
</dbReference>
<dbReference type="GO" id="GO:0006351">
    <property type="term" value="P:DNA-templated transcription"/>
    <property type="evidence" value="ECO:0007669"/>
    <property type="project" value="TreeGrafter"/>
</dbReference>